<evidence type="ECO:0000313" key="3">
    <source>
        <dbReference type="Proteomes" id="UP000607559"/>
    </source>
</evidence>
<feature type="domain" description="Glycosyltransferase 2-like" evidence="1">
    <location>
        <begin position="8"/>
        <end position="115"/>
    </location>
</feature>
<evidence type="ECO:0000313" key="2">
    <source>
        <dbReference type="EMBL" id="GGB06320.1"/>
    </source>
</evidence>
<dbReference type="Gene3D" id="3.90.550.10">
    <property type="entry name" value="Spore Coat Polysaccharide Biosynthesis Protein SpsA, Chain A"/>
    <property type="match status" value="1"/>
</dbReference>
<dbReference type="InterPro" id="IPR050834">
    <property type="entry name" value="Glycosyltransf_2"/>
</dbReference>
<dbReference type="InterPro" id="IPR029044">
    <property type="entry name" value="Nucleotide-diphossugar_trans"/>
</dbReference>
<dbReference type="PANTHER" id="PTHR43685:SF2">
    <property type="entry name" value="GLYCOSYLTRANSFERASE 2-LIKE DOMAIN-CONTAINING PROTEIN"/>
    <property type="match status" value="1"/>
</dbReference>
<dbReference type="Proteomes" id="UP000607559">
    <property type="component" value="Unassembled WGS sequence"/>
</dbReference>
<organism evidence="2 3">
    <name type="scientific">Puia dinghuensis</name>
    <dbReference type="NCBI Taxonomy" id="1792502"/>
    <lineage>
        <taxon>Bacteria</taxon>
        <taxon>Pseudomonadati</taxon>
        <taxon>Bacteroidota</taxon>
        <taxon>Chitinophagia</taxon>
        <taxon>Chitinophagales</taxon>
        <taxon>Chitinophagaceae</taxon>
        <taxon>Puia</taxon>
    </lineage>
</organism>
<dbReference type="EMBL" id="BMJC01000003">
    <property type="protein sequence ID" value="GGB06320.1"/>
    <property type="molecule type" value="Genomic_DNA"/>
</dbReference>
<dbReference type="AlphaFoldDB" id="A0A8J2XTW5"/>
<gene>
    <name evidence="2" type="ORF">GCM10011511_32160</name>
</gene>
<reference evidence="2" key="2">
    <citation type="submission" date="2020-09" db="EMBL/GenBank/DDBJ databases">
        <authorList>
            <person name="Sun Q."/>
            <person name="Zhou Y."/>
        </authorList>
    </citation>
    <scope>NUCLEOTIDE SEQUENCE</scope>
    <source>
        <strain evidence="2">CGMCC 1.15448</strain>
    </source>
</reference>
<sequence length="243" mass="27590">MSPAPLVSIITVVYNGERHIADTVRSVAEQTYRNIEYIIIDGGSTDSTLAVIRQFGSAVTTVISEKDKGISDAFNKGVLRARGAIVGMINADDWYAPDAVERAVRAIEGYDVAYGDLQLWHKDRAGGIVKGDHRRLGREMSINHPTVFVRRECYQEFGLFDEQYRCAMDYDFLLRLAMAGRDFVHVPGVLAHMRWGGVSDVQWRLACLETMRIKDKYLPSRKLAHRLYYVKQVMAITISRMLR</sequence>
<accession>A0A8J2XTW5</accession>
<comment type="caution">
    <text evidence="2">The sequence shown here is derived from an EMBL/GenBank/DDBJ whole genome shotgun (WGS) entry which is preliminary data.</text>
</comment>
<name>A0A8J2XTW5_9BACT</name>
<dbReference type="RefSeq" id="WP_188933437.1">
    <property type="nucleotide sequence ID" value="NZ_BMJC01000003.1"/>
</dbReference>
<dbReference type="SUPFAM" id="SSF53448">
    <property type="entry name" value="Nucleotide-diphospho-sugar transferases"/>
    <property type="match status" value="1"/>
</dbReference>
<evidence type="ECO:0000259" key="1">
    <source>
        <dbReference type="Pfam" id="PF00535"/>
    </source>
</evidence>
<keyword evidence="3" id="KW-1185">Reference proteome</keyword>
<dbReference type="Pfam" id="PF00535">
    <property type="entry name" value="Glycos_transf_2"/>
    <property type="match status" value="1"/>
</dbReference>
<reference evidence="2" key="1">
    <citation type="journal article" date="2014" name="Int. J. Syst. Evol. Microbiol.">
        <title>Complete genome sequence of Corynebacterium casei LMG S-19264T (=DSM 44701T), isolated from a smear-ripened cheese.</title>
        <authorList>
            <consortium name="US DOE Joint Genome Institute (JGI-PGF)"/>
            <person name="Walter F."/>
            <person name="Albersmeier A."/>
            <person name="Kalinowski J."/>
            <person name="Ruckert C."/>
        </authorList>
    </citation>
    <scope>NUCLEOTIDE SEQUENCE</scope>
    <source>
        <strain evidence="2">CGMCC 1.15448</strain>
    </source>
</reference>
<dbReference type="InterPro" id="IPR001173">
    <property type="entry name" value="Glyco_trans_2-like"/>
</dbReference>
<dbReference type="PANTHER" id="PTHR43685">
    <property type="entry name" value="GLYCOSYLTRANSFERASE"/>
    <property type="match status" value="1"/>
</dbReference>
<dbReference type="CDD" id="cd06433">
    <property type="entry name" value="GT_2_WfgS_like"/>
    <property type="match status" value="1"/>
</dbReference>
<protein>
    <recommendedName>
        <fullName evidence="1">Glycosyltransferase 2-like domain-containing protein</fullName>
    </recommendedName>
</protein>
<proteinExistence type="predicted"/>